<keyword evidence="12" id="KW-1185">Reference proteome</keyword>
<accession>A0A1M6K601</accession>
<evidence type="ECO:0000256" key="5">
    <source>
        <dbReference type="ARBA" id="ARBA00022692"/>
    </source>
</evidence>
<feature type="transmembrane region" description="Helical" evidence="9">
    <location>
        <begin position="240"/>
        <end position="273"/>
    </location>
</feature>
<evidence type="ECO:0000256" key="1">
    <source>
        <dbReference type="ARBA" id="ARBA00004651"/>
    </source>
</evidence>
<evidence type="ECO:0000256" key="9">
    <source>
        <dbReference type="SAM" id="Phobius"/>
    </source>
</evidence>
<keyword evidence="7 9" id="KW-0472">Membrane</keyword>
<evidence type="ECO:0000256" key="8">
    <source>
        <dbReference type="ARBA" id="ARBA00038435"/>
    </source>
</evidence>
<proteinExistence type="inferred from homology"/>
<reference evidence="11 12" key="1">
    <citation type="submission" date="2016-11" db="EMBL/GenBank/DDBJ databases">
        <authorList>
            <person name="Jaros S."/>
            <person name="Januszkiewicz K."/>
            <person name="Wedrychowicz H."/>
        </authorList>
    </citation>
    <scope>NUCLEOTIDE SEQUENCE [LARGE SCALE GENOMIC DNA]</scope>
    <source>
        <strain evidence="11 12">DSM 3090</strain>
    </source>
</reference>
<dbReference type="EMBL" id="FRAD01000004">
    <property type="protein sequence ID" value="SHJ54392.1"/>
    <property type="molecule type" value="Genomic_DNA"/>
</dbReference>
<dbReference type="InterPro" id="IPR018461">
    <property type="entry name" value="Na/H_Antiport_NhaC-like_C"/>
</dbReference>
<sequence>MVNESLNNKGHAKALIPFLTFILIYLGAGLIMQYQGAEMAFYQFPSVVAIFIATLVAFIINKGTINEKFTIFAKGAGSEDIMTMLMIYLLAGAFSTVSKAMGGVDATVNMGLSLIPAQYITVGIFIMSAFLSLATGTSMGTISAIVPIALGVIDKAGLSLPLVMGACVSGAMFGDNLSMISDTTISATRTQGCQLKDKFRLNFLIALPAAIITIVLLFIFGKPETAVAIQNLDFNFIKVLPYMLVLVLALAGINVFLVLIMGILSSGIIGICYGDLSFLTFAQQIWTGFGSMIEVFLLSLFCGGIAQLTQHYGGITWLLNKLRKLMKGKSSAQLGIAALVSLADMAVANNTVAIIISGPIAKDMSKQYKIDPRKTASLLDIFSCVFQGLIPYGAQFLVIGSLTKGAINPLKLISSMWYIHLLAIFAIIAIFVPYSEKACQKDPWNWEYDCAESEVQAKIASQNKPVDQV</sequence>
<feature type="transmembrane region" description="Helical" evidence="9">
    <location>
        <begin position="81"/>
        <end position="101"/>
    </location>
</feature>
<dbReference type="STRING" id="1121331.SAMN02745248_00348"/>
<feature type="transmembrane region" description="Helical" evidence="9">
    <location>
        <begin position="417"/>
        <end position="434"/>
    </location>
</feature>
<dbReference type="Pfam" id="PF03553">
    <property type="entry name" value="Na_H_antiporter"/>
    <property type="match status" value="2"/>
</dbReference>
<dbReference type="GO" id="GO:0005886">
    <property type="term" value="C:plasma membrane"/>
    <property type="evidence" value="ECO:0007669"/>
    <property type="project" value="UniProtKB-SubCell"/>
</dbReference>
<organism evidence="11 12">
    <name type="scientific">Hathewaya proteolytica DSM 3090</name>
    <dbReference type="NCBI Taxonomy" id="1121331"/>
    <lineage>
        <taxon>Bacteria</taxon>
        <taxon>Bacillati</taxon>
        <taxon>Bacillota</taxon>
        <taxon>Clostridia</taxon>
        <taxon>Eubacteriales</taxon>
        <taxon>Clostridiaceae</taxon>
        <taxon>Hathewaya</taxon>
    </lineage>
</organism>
<evidence type="ECO:0000259" key="10">
    <source>
        <dbReference type="Pfam" id="PF03553"/>
    </source>
</evidence>
<dbReference type="AlphaFoldDB" id="A0A1M6K601"/>
<evidence type="ECO:0000256" key="3">
    <source>
        <dbReference type="ARBA" id="ARBA00022449"/>
    </source>
</evidence>
<dbReference type="PANTHER" id="PTHR33451:SF4">
    <property type="entry name" value="NA+_H+ ANTIPORTER"/>
    <property type="match status" value="1"/>
</dbReference>
<feature type="transmembrane region" description="Helical" evidence="9">
    <location>
        <begin position="40"/>
        <end position="60"/>
    </location>
</feature>
<feature type="transmembrane region" description="Helical" evidence="9">
    <location>
        <begin position="377"/>
        <end position="397"/>
    </location>
</feature>
<evidence type="ECO:0000256" key="4">
    <source>
        <dbReference type="ARBA" id="ARBA00022475"/>
    </source>
</evidence>
<keyword evidence="6 9" id="KW-1133">Transmembrane helix</keyword>
<evidence type="ECO:0000256" key="7">
    <source>
        <dbReference type="ARBA" id="ARBA00023136"/>
    </source>
</evidence>
<protein>
    <submittedName>
        <fullName evidence="11">Putative methionine transporter, NhaC family</fullName>
    </submittedName>
</protein>
<gene>
    <name evidence="11" type="ORF">SAMN02745248_00348</name>
</gene>
<name>A0A1M6K601_9CLOT</name>
<feature type="transmembrane region" description="Helical" evidence="9">
    <location>
        <begin position="12"/>
        <end position="34"/>
    </location>
</feature>
<dbReference type="InterPro" id="IPR052180">
    <property type="entry name" value="NhaC_Na-H+_Antiporter"/>
</dbReference>
<feature type="transmembrane region" description="Helical" evidence="9">
    <location>
        <begin position="159"/>
        <end position="180"/>
    </location>
</feature>
<dbReference type="PANTHER" id="PTHR33451">
    <property type="entry name" value="MALATE-2H(+)/NA(+)-LACTATE ANTIPORTER"/>
    <property type="match status" value="1"/>
</dbReference>
<dbReference type="OrthoDB" id="9790605at2"/>
<keyword evidence="5 9" id="KW-0812">Transmembrane</keyword>
<dbReference type="Proteomes" id="UP000183952">
    <property type="component" value="Unassembled WGS sequence"/>
</dbReference>
<feature type="transmembrane region" description="Helical" evidence="9">
    <location>
        <begin position="285"/>
        <end position="312"/>
    </location>
</feature>
<feature type="domain" description="Na+/H+ antiporter NhaC-like C-terminal" evidence="10">
    <location>
        <begin position="240"/>
        <end position="431"/>
    </location>
</feature>
<evidence type="ECO:0000313" key="12">
    <source>
        <dbReference type="Proteomes" id="UP000183952"/>
    </source>
</evidence>
<comment type="subcellular location">
    <subcellularLocation>
        <location evidence="1">Cell membrane</location>
        <topology evidence="1">Multi-pass membrane protein</topology>
    </subcellularLocation>
</comment>
<feature type="domain" description="Na+/H+ antiporter NhaC-like C-terminal" evidence="10">
    <location>
        <begin position="21"/>
        <end position="221"/>
    </location>
</feature>
<keyword evidence="2" id="KW-0813">Transport</keyword>
<feature type="transmembrane region" description="Helical" evidence="9">
    <location>
        <begin position="332"/>
        <end position="356"/>
    </location>
</feature>
<evidence type="ECO:0000256" key="6">
    <source>
        <dbReference type="ARBA" id="ARBA00022989"/>
    </source>
</evidence>
<feature type="transmembrane region" description="Helical" evidence="9">
    <location>
        <begin position="133"/>
        <end position="153"/>
    </location>
</feature>
<comment type="similarity">
    <text evidence="8">Belongs to the NhaC Na(+)/H(+) (TC 2.A.35) antiporter family.</text>
</comment>
<evidence type="ECO:0000256" key="2">
    <source>
        <dbReference type="ARBA" id="ARBA00022448"/>
    </source>
</evidence>
<feature type="transmembrane region" description="Helical" evidence="9">
    <location>
        <begin position="201"/>
        <end position="220"/>
    </location>
</feature>
<keyword evidence="4" id="KW-1003">Cell membrane</keyword>
<dbReference type="RefSeq" id="WP_072901640.1">
    <property type="nucleotide sequence ID" value="NZ_FRAD01000004.1"/>
</dbReference>
<dbReference type="GO" id="GO:0015297">
    <property type="term" value="F:antiporter activity"/>
    <property type="evidence" value="ECO:0007669"/>
    <property type="project" value="UniProtKB-KW"/>
</dbReference>
<keyword evidence="3" id="KW-0050">Antiport</keyword>
<evidence type="ECO:0000313" key="11">
    <source>
        <dbReference type="EMBL" id="SHJ54392.1"/>
    </source>
</evidence>